<dbReference type="PANTHER" id="PTHR33768">
    <property type="entry name" value="MIP11318P"/>
    <property type="match status" value="1"/>
</dbReference>
<dbReference type="FunCoup" id="G5BN84">
    <property type="interactions" value="1"/>
</dbReference>
<protein>
    <recommendedName>
        <fullName evidence="4">CFAP97 domain-containing protein 1</fullName>
    </recommendedName>
</protein>
<dbReference type="Pfam" id="PF13879">
    <property type="entry name" value="Hmw_CFAP97"/>
    <property type="match status" value="1"/>
</dbReference>
<evidence type="ECO:0000256" key="1">
    <source>
        <dbReference type="ARBA" id="ARBA00008315"/>
    </source>
</evidence>
<sequence length="166" mass="19927">MNSSLHYLAYPAVVSNHRQTTGFRRKLDLDHYLSHQKRLQIVKPTVDTKPPAAHTHLILKLRKLQCEQERIDKIEYENRQLCEKIASMYCGPAKVDCWNSYFSRSLNREMRNRELMRITAENQAILRRLGNCKSHYDRRVSEMDWQARNSRRYIRNTTRYLLSQDE</sequence>
<comment type="similarity">
    <text evidence="1">Belongs to the CFAP97 family.</text>
</comment>
<evidence type="ECO:0008006" key="4">
    <source>
        <dbReference type="Google" id="ProtNLM"/>
    </source>
</evidence>
<organism evidence="2 3">
    <name type="scientific">Heterocephalus glaber</name>
    <name type="common">Naked mole rat</name>
    <dbReference type="NCBI Taxonomy" id="10181"/>
    <lineage>
        <taxon>Eukaryota</taxon>
        <taxon>Metazoa</taxon>
        <taxon>Chordata</taxon>
        <taxon>Craniata</taxon>
        <taxon>Vertebrata</taxon>
        <taxon>Euteleostomi</taxon>
        <taxon>Mammalia</taxon>
        <taxon>Eutheria</taxon>
        <taxon>Euarchontoglires</taxon>
        <taxon>Glires</taxon>
        <taxon>Rodentia</taxon>
        <taxon>Hystricomorpha</taxon>
        <taxon>Bathyergidae</taxon>
        <taxon>Heterocephalus</taxon>
    </lineage>
</organism>
<dbReference type="GO" id="GO:0007288">
    <property type="term" value="P:sperm axoneme assembly"/>
    <property type="evidence" value="ECO:0007669"/>
    <property type="project" value="TreeGrafter"/>
</dbReference>
<dbReference type="InterPro" id="IPR038792">
    <property type="entry name" value="CFAP97D1/2"/>
</dbReference>
<dbReference type="PANTHER" id="PTHR33768:SF5">
    <property type="entry name" value="SPERM AXONEMAL MAINTENANCE PROTEIN CFAP97D1"/>
    <property type="match status" value="1"/>
</dbReference>
<reference evidence="2 3" key="1">
    <citation type="journal article" date="2011" name="Nature">
        <title>Genome sequencing reveals insights into physiology and longevity of the naked mole rat.</title>
        <authorList>
            <person name="Kim E.B."/>
            <person name="Fang X."/>
            <person name="Fushan A.A."/>
            <person name="Huang Z."/>
            <person name="Lobanov A.V."/>
            <person name="Han L."/>
            <person name="Marino S.M."/>
            <person name="Sun X."/>
            <person name="Turanov A.A."/>
            <person name="Yang P."/>
            <person name="Yim S.H."/>
            <person name="Zhao X."/>
            <person name="Kasaikina M.V."/>
            <person name="Stoletzki N."/>
            <person name="Peng C."/>
            <person name="Polak P."/>
            <person name="Xiong Z."/>
            <person name="Kiezun A."/>
            <person name="Zhu Y."/>
            <person name="Chen Y."/>
            <person name="Kryukov G.V."/>
            <person name="Zhang Q."/>
            <person name="Peshkin L."/>
            <person name="Yang L."/>
            <person name="Bronson R.T."/>
            <person name="Buffenstein R."/>
            <person name="Wang B."/>
            <person name="Han C."/>
            <person name="Li Q."/>
            <person name="Chen L."/>
            <person name="Zhao W."/>
            <person name="Sunyaev S.R."/>
            <person name="Park T.J."/>
            <person name="Zhang G."/>
            <person name="Wang J."/>
            <person name="Gladyshev V.N."/>
        </authorList>
    </citation>
    <scope>NUCLEOTIDE SEQUENCE [LARGE SCALE GENOMIC DNA]</scope>
</reference>
<dbReference type="EMBL" id="JH171123">
    <property type="protein sequence ID" value="EHB10745.1"/>
    <property type="molecule type" value="Genomic_DNA"/>
</dbReference>
<gene>
    <name evidence="2" type="ORF">GW7_07838</name>
</gene>
<name>G5BN84_HETGA</name>
<dbReference type="InterPro" id="IPR029488">
    <property type="entry name" value="Hmw/CFAP97"/>
</dbReference>
<dbReference type="eggNOG" id="ENOG502S44E">
    <property type="taxonomic scope" value="Eukaryota"/>
</dbReference>
<dbReference type="AlphaFoldDB" id="G5BN84"/>
<evidence type="ECO:0000313" key="3">
    <source>
        <dbReference type="Proteomes" id="UP000006813"/>
    </source>
</evidence>
<proteinExistence type="inferred from homology"/>
<dbReference type="Proteomes" id="UP000006813">
    <property type="component" value="Unassembled WGS sequence"/>
</dbReference>
<evidence type="ECO:0000313" key="2">
    <source>
        <dbReference type="EMBL" id="EHB10745.1"/>
    </source>
</evidence>
<dbReference type="InParanoid" id="G5BN84"/>
<accession>G5BN84</accession>